<dbReference type="Gene3D" id="3.75.10.10">
    <property type="entry name" value="L-arginine/glycine Amidinotransferase, Chain A"/>
    <property type="match status" value="1"/>
</dbReference>
<name>A0ABM7WJU3_9ACTN</name>
<evidence type="ECO:0000256" key="1">
    <source>
        <dbReference type="ARBA" id="ARBA00010206"/>
    </source>
</evidence>
<dbReference type="Pfam" id="PF02274">
    <property type="entry name" value="ADI"/>
    <property type="match status" value="1"/>
</dbReference>
<comment type="pathway">
    <text evidence="3">Amino-acid degradation; L-arginine degradation via ADI pathway; carbamoyl phosphate from L-arginine: step 1/2.</text>
</comment>
<dbReference type="PANTHER" id="PTHR47271:SF2">
    <property type="entry name" value="ARGININE DEIMINASE"/>
    <property type="match status" value="1"/>
</dbReference>
<dbReference type="InterPro" id="IPR003876">
    <property type="entry name" value="Arg_deiminase"/>
</dbReference>
<comment type="subcellular location">
    <subcellularLocation>
        <location evidence="3">Cytoplasm</location>
    </subcellularLocation>
</comment>
<keyword evidence="5" id="KW-1185">Reference proteome</keyword>
<dbReference type="PANTHER" id="PTHR47271">
    <property type="entry name" value="ARGININE DEIMINASE"/>
    <property type="match status" value="1"/>
</dbReference>
<keyword evidence="3" id="KW-0963">Cytoplasm</keyword>
<evidence type="ECO:0000256" key="3">
    <source>
        <dbReference type="HAMAP-Rule" id="MF_00242"/>
    </source>
</evidence>
<evidence type="ECO:0000256" key="2">
    <source>
        <dbReference type="ARBA" id="ARBA00022801"/>
    </source>
</evidence>
<gene>
    <name evidence="4" type="primary">arcA_2</name>
    <name evidence="3" type="synonym">arcA</name>
    <name evidence="4" type="ORF">CE91St30_19460</name>
</gene>
<reference evidence="4 5" key="1">
    <citation type="submission" date="2022-01" db="EMBL/GenBank/DDBJ databases">
        <title>Novel bile acid biosynthetic pathways are enriched in the microbiome of centenarians.</title>
        <authorList>
            <person name="Sato Y."/>
            <person name="Atarashi K."/>
            <person name="Plichta R.D."/>
            <person name="Arai Y."/>
            <person name="Sasajima S."/>
            <person name="Kearney M.S."/>
            <person name="Suda W."/>
            <person name="Takeshita K."/>
            <person name="Sasaki T."/>
            <person name="Okamoto S."/>
            <person name="Skelly N.A."/>
            <person name="Okamura Y."/>
            <person name="Vlamakis H."/>
            <person name="Li Y."/>
            <person name="Tanoue T."/>
            <person name="Takei H."/>
            <person name="Nittono H."/>
            <person name="Narushima S."/>
            <person name="Irie J."/>
            <person name="Itoh H."/>
            <person name="Moriya K."/>
            <person name="Sugiura Y."/>
            <person name="Suematsu M."/>
            <person name="Moritoki N."/>
            <person name="Shibata S."/>
            <person name="Littman R.D."/>
            <person name="Fischbach A.M."/>
            <person name="Uwamino Y."/>
            <person name="Inoue T."/>
            <person name="Honda A."/>
            <person name="Hattori M."/>
            <person name="Murai T."/>
            <person name="Xavier J.R."/>
            <person name="Hirose N."/>
            <person name="Honda K."/>
        </authorList>
    </citation>
    <scope>NUCLEOTIDE SEQUENCE [LARGE SCALE GENOMIC DNA]</scope>
    <source>
        <strain evidence="4 5">CE91-St30</strain>
    </source>
</reference>
<dbReference type="PIRSF" id="PIRSF006356">
    <property type="entry name" value="Arg_deiminase"/>
    <property type="match status" value="1"/>
</dbReference>
<dbReference type="EC" id="3.5.3.6" evidence="3"/>
<dbReference type="PRINTS" id="PR01466">
    <property type="entry name" value="ARGDEIMINASE"/>
</dbReference>
<dbReference type="Proteomes" id="UP001320544">
    <property type="component" value="Chromosome"/>
</dbReference>
<feature type="active site" description="Amidino-cysteine intermediate" evidence="3">
    <location>
        <position position="396"/>
    </location>
</feature>
<keyword evidence="2 3" id="KW-0378">Hydrolase</keyword>
<organism evidence="4 5">
    <name type="scientific">Raoultibacter timonensis</name>
    <dbReference type="NCBI Taxonomy" id="1907662"/>
    <lineage>
        <taxon>Bacteria</taxon>
        <taxon>Bacillati</taxon>
        <taxon>Actinomycetota</taxon>
        <taxon>Coriobacteriia</taxon>
        <taxon>Eggerthellales</taxon>
        <taxon>Eggerthellaceae</taxon>
        <taxon>Raoultibacter</taxon>
    </lineage>
</organism>
<dbReference type="RefSeq" id="WP_102377889.1">
    <property type="nucleotide sequence ID" value="NZ_AP025564.1"/>
</dbReference>
<dbReference type="NCBIfam" id="TIGR01078">
    <property type="entry name" value="arcA"/>
    <property type="match status" value="1"/>
</dbReference>
<sequence length="405" mass="45917">MAGVNVKSEIKPLKKVLLHRPGKELLNLTPNTLEELLFDDIPFLKVAQEEHDAFAQILRDNGVEVVYLEDLMAEVLDQKPELREQFLKQFIEEAGIRTDRYQKIIFDYLNDNYKDSKELVMKTMEGINLTELHTDKSNSLVDLVSEASKMVVAPMPNLYFTRDPFAMIGNGVSINRMYSVTRNRETIYGEYIFKYHPDFEGTPEYYSRYNTFHIEGGDILNINDKVLAIGISQRTEPDAIDAIAKNIFESDSPIKTILAFNIPNSRAFMHLDTVFTQIDYDKFTVHPGILGPLTVFEITPDDNGGIKVKEMHDTLEEILEAYIGNPVELIPCGGGDRIAAEREQWNDGSNTLCIAPGTIVVYERNDVTNAVLKEKGLNVLEMPSAELSRGRGGPRCMSMPIWRED</sequence>
<dbReference type="SUPFAM" id="SSF55909">
    <property type="entry name" value="Pentein"/>
    <property type="match status" value="1"/>
</dbReference>
<dbReference type="Gene3D" id="1.10.3930.10">
    <property type="entry name" value="Arginine deiminase"/>
    <property type="match status" value="1"/>
</dbReference>
<proteinExistence type="inferred from homology"/>
<evidence type="ECO:0000313" key="4">
    <source>
        <dbReference type="EMBL" id="BDE96613.1"/>
    </source>
</evidence>
<accession>A0ABM7WJU3</accession>
<dbReference type="EMBL" id="AP025564">
    <property type="protein sequence ID" value="BDE96613.1"/>
    <property type="molecule type" value="Genomic_DNA"/>
</dbReference>
<evidence type="ECO:0000313" key="5">
    <source>
        <dbReference type="Proteomes" id="UP001320544"/>
    </source>
</evidence>
<dbReference type="NCBIfam" id="NF002381">
    <property type="entry name" value="PRK01388.1"/>
    <property type="match status" value="1"/>
</dbReference>
<dbReference type="HAMAP" id="MF_00242">
    <property type="entry name" value="Arg_deiminase"/>
    <property type="match status" value="1"/>
</dbReference>
<comment type="catalytic activity">
    <reaction evidence="3">
        <text>L-arginine + H2O = L-citrulline + NH4(+)</text>
        <dbReference type="Rhea" id="RHEA:19597"/>
        <dbReference type="ChEBI" id="CHEBI:15377"/>
        <dbReference type="ChEBI" id="CHEBI:28938"/>
        <dbReference type="ChEBI" id="CHEBI:32682"/>
        <dbReference type="ChEBI" id="CHEBI:57743"/>
        <dbReference type="EC" id="3.5.3.6"/>
    </reaction>
</comment>
<comment type="similarity">
    <text evidence="1 3">Belongs to the arginine deiminase family.</text>
</comment>
<keyword evidence="3" id="KW-0056">Arginine metabolism</keyword>
<protein>
    <recommendedName>
        <fullName evidence="3">Arginine deiminase</fullName>
        <shortName evidence="3">ADI</shortName>
        <ecNumber evidence="3">3.5.3.6</ecNumber>
    </recommendedName>
    <alternativeName>
        <fullName evidence="3">Arginine dihydrolase</fullName>
        <shortName evidence="3">AD</shortName>
    </alternativeName>
</protein>